<dbReference type="AlphaFoldDB" id="A0AA85K046"/>
<evidence type="ECO:0000259" key="10">
    <source>
        <dbReference type="PROSITE" id="PS50105"/>
    </source>
</evidence>
<comment type="similarity">
    <text evidence="2">Belongs to the sphingomyelin synthase family.</text>
</comment>
<dbReference type="SMART" id="SM00454">
    <property type="entry name" value="SAM"/>
    <property type="match status" value="1"/>
</dbReference>
<protein>
    <submittedName>
        <fullName evidence="12">SAM domain-containing protein</fullName>
    </submittedName>
</protein>
<evidence type="ECO:0000256" key="9">
    <source>
        <dbReference type="SAM" id="Phobius"/>
    </source>
</evidence>
<evidence type="ECO:0000256" key="4">
    <source>
        <dbReference type="ARBA" id="ARBA00022692"/>
    </source>
</evidence>
<keyword evidence="8 9" id="KW-0472">Membrane</keyword>
<keyword evidence="4 9" id="KW-0812">Transmembrane</keyword>
<feature type="transmembrane region" description="Helical" evidence="9">
    <location>
        <begin position="241"/>
        <end position="261"/>
    </location>
</feature>
<dbReference type="GO" id="GO:0000139">
    <property type="term" value="C:Golgi membrane"/>
    <property type="evidence" value="ECO:0007669"/>
    <property type="project" value="TreeGrafter"/>
</dbReference>
<keyword evidence="3" id="KW-0808">Transferase</keyword>
<reference evidence="12" key="2">
    <citation type="submission" date="2023-11" db="UniProtKB">
        <authorList>
            <consortium name="WormBaseParasite"/>
        </authorList>
    </citation>
    <scope>IDENTIFICATION</scope>
</reference>
<dbReference type="Pfam" id="PF14360">
    <property type="entry name" value="PAP2_C"/>
    <property type="match status" value="1"/>
</dbReference>
<dbReference type="Pfam" id="PF07647">
    <property type="entry name" value="SAM_2"/>
    <property type="match status" value="1"/>
</dbReference>
<dbReference type="SUPFAM" id="SSF47769">
    <property type="entry name" value="SAM/Pointed domain"/>
    <property type="match status" value="1"/>
</dbReference>
<keyword evidence="5" id="KW-0746">Sphingolipid metabolism</keyword>
<feature type="transmembrane region" description="Helical" evidence="9">
    <location>
        <begin position="331"/>
        <end position="351"/>
    </location>
</feature>
<dbReference type="GO" id="GO:0046513">
    <property type="term" value="P:ceramide biosynthetic process"/>
    <property type="evidence" value="ECO:0007669"/>
    <property type="project" value="TreeGrafter"/>
</dbReference>
<evidence type="ECO:0000313" key="12">
    <source>
        <dbReference type="WBParaSite" id="TREG1_53710.4"/>
    </source>
</evidence>
<dbReference type="CDD" id="cd09487">
    <property type="entry name" value="SAM_superfamily"/>
    <property type="match status" value="1"/>
</dbReference>
<dbReference type="InterPro" id="IPR013761">
    <property type="entry name" value="SAM/pointed_sf"/>
</dbReference>
<evidence type="ECO:0000256" key="6">
    <source>
        <dbReference type="ARBA" id="ARBA00022989"/>
    </source>
</evidence>
<keyword evidence="7" id="KW-0443">Lipid metabolism</keyword>
<dbReference type="InterPro" id="IPR001660">
    <property type="entry name" value="SAM"/>
</dbReference>
<dbReference type="GO" id="GO:0005789">
    <property type="term" value="C:endoplasmic reticulum membrane"/>
    <property type="evidence" value="ECO:0007669"/>
    <property type="project" value="TreeGrafter"/>
</dbReference>
<sequence>MQVCVSMFDCSNDETISIQANSVDIAKYLQNHGIPDQVVDIFTKNTIDGLSLCLLTEKDLQEMNISQIGIRKRILFLCSLWRHQVEKQRYGGYALPRIFSQNSLVDFLSFNDNRLSSELQPCRSSANHNNNNNNTDCAVESSLLNDSEYGIDEDNSNSWKLLISFLYFIFSTCVTAFVIVLAHERLPVTSKYPPLPDLFLDNLPHIGWGFIAAELVGIVLFVIWSTILILHKYRWILIRRFFVLMGTIFLLRSVTMIITSLSVPGSHLTDQCSPYIVKNYTQRFKRVLEIWKGLGLYITGIQTCGDYLFSGHTTCLTLLNFFITEYTPRKFHLLHTFSWVLNLFGVFFILACHEHYSIDVFIAIYLSSRLFLYYHCLANSNILHQPGNERTKIWFPLFSFFENNVTTVVPNVYEIPFRNNNNYFSKCNHSNTTNSIHTTTNNNNINHMSTDSSVNIDNYNNFNRKQIMNDSRKSNHTLLRNHHSEYPLHNHISQTSVNAYTSKYDDSLNKKDY</sequence>
<proteinExistence type="inferred from homology"/>
<dbReference type="Proteomes" id="UP000050795">
    <property type="component" value="Unassembled WGS sequence"/>
</dbReference>
<dbReference type="GO" id="GO:0005886">
    <property type="term" value="C:plasma membrane"/>
    <property type="evidence" value="ECO:0007669"/>
    <property type="project" value="TreeGrafter"/>
</dbReference>
<evidence type="ECO:0000256" key="7">
    <source>
        <dbReference type="ARBA" id="ARBA00023098"/>
    </source>
</evidence>
<dbReference type="PROSITE" id="PS50105">
    <property type="entry name" value="SAM_DOMAIN"/>
    <property type="match status" value="1"/>
</dbReference>
<keyword evidence="6 9" id="KW-1133">Transmembrane helix</keyword>
<feature type="transmembrane region" description="Helical" evidence="9">
    <location>
        <begin position="165"/>
        <end position="186"/>
    </location>
</feature>
<dbReference type="InterPro" id="IPR045221">
    <property type="entry name" value="Sphingomyelin_synth-like"/>
</dbReference>
<evidence type="ECO:0000256" key="5">
    <source>
        <dbReference type="ARBA" id="ARBA00022919"/>
    </source>
</evidence>
<evidence type="ECO:0000256" key="8">
    <source>
        <dbReference type="ARBA" id="ARBA00023136"/>
    </source>
</evidence>
<feature type="transmembrane region" description="Helical" evidence="9">
    <location>
        <begin position="358"/>
        <end position="375"/>
    </location>
</feature>
<keyword evidence="11" id="KW-1185">Reference proteome</keyword>
<evidence type="ECO:0000313" key="11">
    <source>
        <dbReference type="Proteomes" id="UP000050795"/>
    </source>
</evidence>
<accession>A0AA85K046</accession>
<dbReference type="PANTHER" id="PTHR21290:SF25">
    <property type="entry name" value="SPHINGOMYELIN SYNTHASE-RELATED PROTEIN 1"/>
    <property type="match status" value="1"/>
</dbReference>
<reference evidence="11" key="1">
    <citation type="submission" date="2022-06" db="EMBL/GenBank/DDBJ databases">
        <authorList>
            <person name="Berger JAMES D."/>
            <person name="Berger JAMES D."/>
        </authorList>
    </citation>
    <scope>NUCLEOTIDE SEQUENCE [LARGE SCALE GENOMIC DNA]</scope>
</reference>
<organism evidence="11 12">
    <name type="scientific">Trichobilharzia regenti</name>
    <name type="common">Nasal bird schistosome</name>
    <dbReference type="NCBI Taxonomy" id="157069"/>
    <lineage>
        <taxon>Eukaryota</taxon>
        <taxon>Metazoa</taxon>
        <taxon>Spiralia</taxon>
        <taxon>Lophotrochozoa</taxon>
        <taxon>Platyhelminthes</taxon>
        <taxon>Trematoda</taxon>
        <taxon>Digenea</taxon>
        <taxon>Strigeidida</taxon>
        <taxon>Schistosomatoidea</taxon>
        <taxon>Schistosomatidae</taxon>
        <taxon>Trichobilharzia</taxon>
    </lineage>
</organism>
<name>A0AA85K046_TRIRE</name>
<evidence type="ECO:0000256" key="3">
    <source>
        <dbReference type="ARBA" id="ARBA00022679"/>
    </source>
</evidence>
<feature type="transmembrane region" description="Helical" evidence="9">
    <location>
        <begin position="206"/>
        <end position="229"/>
    </location>
</feature>
<evidence type="ECO:0000256" key="1">
    <source>
        <dbReference type="ARBA" id="ARBA00004141"/>
    </source>
</evidence>
<evidence type="ECO:0000256" key="2">
    <source>
        <dbReference type="ARBA" id="ARBA00005441"/>
    </source>
</evidence>
<dbReference type="GO" id="GO:0033188">
    <property type="term" value="F:sphingomyelin synthase activity"/>
    <property type="evidence" value="ECO:0007669"/>
    <property type="project" value="TreeGrafter"/>
</dbReference>
<dbReference type="Gene3D" id="1.10.150.50">
    <property type="entry name" value="Transcription Factor, Ets-1"/>
    <property type="match status" value="1"/>
</dbReference>
<dbReference type="PANTHER" id="PTHR21290">
    <property type="entry name" value="SPHINGOMYELIN SYNTHETASE"/>
    <property type="match status" value="1"/>
</dbReference>
<dbReference type="GO" id="GO:0047493">
    <property type="term" value="F:ceramide cholinephosphotransferase activity"/>
    <property type="evidence" value="ECO:0007669"/>
    <property type="project" value="TreeGrafter"/>
</dbReference>
<dbReference type="WBParaSite" id="TREG1_53710.4">
    <property type="protein sequence ID" value="TREG1_53710.4"/>
    <property type="gene ID" value="TREG1_53710"/>
</dbReference>
<comment type="subcellular location">
    <subcellularLocation>
        <location evidence="1">Membrane</location>
        <topology evidence="1">Multi-pass membrane protein</topology>
    </subcellularLocation>
</comment>
<feature type="domain" description="SAM" evidence="10">
    <location>
        <begin position="20"/>
        <end position="75"/>
    </location>
</feature>
<dbReference type="InterPro" id="IPR025749">
    <property type="entry name" value="Sphingomyelin_synth-like_dom"/>
</dbReference>